<comment type="caution">
    <text evidence="1">The sequence shown here is derived from an EMBL/GenBank/DDBJ whole genome shotgun (WGS) entry which is preliminary data.</text>
</comment>
<accession>B4CXW8</accession>
<organism evidence="1 2">
    <name type="scientific">Chthoniobacter flavus Ellin428</name>
    <dbReference type="NCBI Taxonomy" id="497964"/>
    <lineage>
        <taxon>Bacteria</taxon>
        <taxon>Pseudomonadati</taxon>
        <taxon>Verrucomicrobiota</taxon>
        <taxon>Spartobacteria</taxon>
        <taxon>Chthoniobacterales</taxon>
        <taxon>Chthoniobacteraceae</taxon>
        <taxon>Chthoniobacter</taxon>
    </lineage>
</organism>
<evidence type="ECO:0000313" key="1">
    <source>
        <dbReference type="EMBL" id="EDY21116.1"/>
    </source>
</evidence>
<gene>
    <name evidence="1" type="ORF">CfE428DRAFT_1409</name>
</gene>
<dbReference type="Proteomes" id="UP000005824">
    <property type="component" value="Unassembled WGS sequence"/>
</dbReference>
<dbReference type="EMBL" id="ABVL01000003">
    <property type="protein sequence ID" value="EDY21116.1"/>
    <property type="molecule type" value="Genomic_DNA"/>
</dbReference>
<dbReference type="AlphaFoldDB" id="B4CXW8"/>
<name>B4CXW8_9BACT</name>
<protein>
    <recommendedName>
        <fullName evidence="3">Helix-turn-helix domain-containing protein</fullName>
    </recommendedName>
</protein>
<evidence type="ECO:0008006" key="3">
    <source>
        <dbReference type="Google" id="ProtNLM"/>
    </source>
</evidence>
<dbReference type="InterPro" id="IPR009061">
    <property type="entry name" value="DNA-bd_dom_put_sf"/>
</dbReference>
<proteinExistence type="predicted"/>
<sequence>MKAPNIFADSSGRLALTRYEAAQSLGISPSQIDKLTKRGLLRPSRATRRPLYPVQELLRFLRDTTAQLELEGDGVCGA</sequence>
<dbReference type="SUPFAM" id="SSF46955">
    <property type="entry name" value="Putative DNA-binding domain"/>
    <property type="match status" value="1"/>
</dbReference>
<keyword evidence="2" id="KW-1185">Reference proteome</keyword>
<dbReference type="InParanoid" id="B4CXW8"/>
<evidence type="ECO:0000313" key="2">
    <source>
        <dbReference type="Proteomes" id="UP000005824"/>
    </source>
</evidence>
<dbReference type="STRING" id="497964.CfE428DRAFT_1409"/>
<reference evidence="1 2" key="1">
    <citation type="journal article" date="2011" name="J. Bacteriol.">
        <title>Genome sequence of Chthoniobacter flavus Ellin428, an aerobic heterotrophic soil bacterium.</title>
        <authorList>
            <person name="Kant R."/>
            <person name="van Passel M.W."/>
            <person name="Palva A."/>
            <person name="Lucas S."/>
            <person name="Lapidus A."/>
            <person name="Glavina Del Rio T."/>
            <person name="Dalin E."/>
            <person name="Tice H."/>
            <person name="Bruce D."/>
            <person name="Goodwin L."/>
            <person name="Pitluck S."/>
            <person name="Larimer F.W."/>
            <person name="Land M.L."/>
            <person name="Hauser L."/>
            <person name="Sangwan P."/>
            <person name="de Vos W.M."/>
            <person name="Janssen P.H."/>
            <person name="Smidt H."/>
        </authorList>
    </citation>
    <scope>NUCLEOTIDE SEQUENCE [LARGE SCALE GENOMIC DNA]</scope>
    <source>
        <strain evidence="1 2">Ellin428</strain>
    </source>
</reference>